<organism evidence="1">
    <name type="scientific">Anguilla anguilla</name>
    <name type="common">European freshwater eel</name>
    <name type="synonym">Muraena anguilla</name>
    <dbReference type="NCBI Taxonomy" id="7936"/>
    <lineage>
        <taxon>Eukaryota</taxon>
        <taxon>Metazoa</taxon>
        <taxon>Chordata</taxon>
        <taxon>Craniata</taxon>
        <taxon>Vertebrata</taxon>
        <taxon>Euteleostomi</taxon>
        <taxon>Actinopterygii</taxon>
        <taxon>Neopterygii</taxon>
        <taxon>Teleostei</taxon>
        <taxon>Anguilliformes</taxon>
        <taxon>Anguillidae</taxon>
        <taxon>Anguilla</taxon>
    </lineage>
</organism>
<evidence type="ECO:0000313" key="1">
    <source>
        <dbReference type="EMBL" id="JAH91174.1"/>
    </source>
</evidence>
<protein>
    <submittedName>
        <fullName evidence="1">Uncharacterized protein</fullName>
    </submittedName>
</protein>
<dbReference type="AlphaFoldDB" id="A0A0E9WL86"/>
<name>A0A0E9WL86_ANGAN</name>
<sequence>MFPYFYISCMHNSLSLEALESGSFTCSCTLLL</sequence>
<reference evidence="1" key="1">
    <citation type="submission" date="2014-11" db="EMBL/GenBank/DDBJ databases">
        <authorList>
            <person name="Amaro Gonzalez C."/>
        </authorList>
    </citation>
    <scope>NUCLEOTIDE SEQUENCE</scope>
</reference>
<reference evidence="1" key="2">
    <citation type="journal article" date="2015" name="Fish Shellfish Immunol.">
        <title>Early steps in the European eel (Anguilla anguilla)-Vibrio vulnificus interaction in the gills: Role of the RtxA13 toxin.</title>
        <authorList>
            <person name="Callol A."/>
            <person name="Pajuelo D."/>
            <person name="Ebbesson L."/>
            <person name="Teles M."/>
            <person name="MacKenzie S."/>
            <person name="Amaro C."/>
        </authorList>
    </citation>
    <scope>NUCLEOTIDE SEQUENCE</scope>
</reference>
<dbReference type="EMBL" id="GBXM01017403">
    <property type="protein sequence ID" value="JAH91174.1"/>
    <property type="molecule type" value="Transcribed_RNA"/>
</dbReference>
<accession>A0A0E9WL86</accession>
<proteinExistence type="predicted"/>